<dbReference type="InterPro" id="IPR002477">
    <property type="entry name" value="Peptidoglycan-bd-like"/>
</dbReference>
<dbReference type="Pfam" id="PF01471">
    <property type="entry name" value="PG_binding_1"/>
    <property type="match status" value="1"/>
</dbReference>
<dbReference type="InterPro" id="IPR036365">
    <property type="entry name" value="PGBD-like_sf"/>
</dbReference>
<keyword evidence="4" id="KW-1185">Reference proteome</keyword>
<dbReference type="Proteomes" id="UP001144205">
    <property type="component" value="Unassembled WGS sequence"/>
</dbReference>
<dbReference type="SUPFAM" id="SSF47090">
    <property type="entry name" value="PGBD-like"/>
    <property type="match status" value="1"/>
</dbReference>
<feature type="signal peptide" evidence="1">
    <location>
        <begin position="1"/>
        <end position="20"/>
    </location>
</feature>
<evidence type="ECO:0000256" key="1">
    <source>
        <dbReference type="SAM" id="SignalP"/>
    </source>
</evidence>
<proteinExistence type="predicted"/>
<evidence type="ECO:0000313" key="3">
    <source>
        <dbReference type="EMBL" id="GKY89828.1"/>
    </source>
</evidence>
<comment type="caution">
    <text evidence="3">The sequence shown here is derived from an EMBL/GenBank/DDBJ whole genome shotgun (WGS) entry which is preliminary data.</text>
</comment>
<organism evidence="3 4">
    <name type="scientific">Sinisalibacter aestuarii</name>
    <dbReference type="NCBI Taxonomy" id="2949426"/>
    <lineage>
        <taxon>Bacteria</taxon>
        <taxon>Pseudomonadati</taxon>
        <taxon>Pseudomonadota</taxon>
        <taxon>Alphaproteobacteria</taxon>
        <taxon>Rhodobacterales</taxon>
        <taxon>Roseobacteraceae</taxon>
        <taxon>Sinisalibacter</taxon>
    </lineage>
</organism>
<dbReference type="InterPro" id="IPR036366">
    <property type="entry name" value="PGBDSf"/>
</dbReference>
<sequence>MKTLWVLAVLAIVMGAPAVAQDTGGMTAAPVQPADSTAAPVAEDPAVELTFWDSIKDSDNPDLFLAYMQRYPNGAFRVIAEARLKEIYSGGNDMAEDDGDADTEEAAPTTQIITVQPAPTQTAPGVSRRDIAAGIQRQLSRLGCYRGAVDGIWGPQSRAAARRFNRNYGATNIAVNSPNLNALRKLRGINRRVCF</sequence>
<reference evidence="3" key="1">
    <citation type="journal article" date="2023" name="Int. J. Syst. Evol. Microbiol.">
        <title>Sinisalibacter aestuarii sp. nov., isolated from estuarine sediment of the Arakawa River.</title>
        <authorList>
            <person name="Arafat S.T."/>
            <person name="Hirano S."/>
            <person name="Sato A."/>
            <person name="Takeuchi K."/>
            <person name="Yasuda T."/>
            <person name="Terahara T."/>
            <person name="Hamada M."/>
            <person name="Kobayashi T."/>
        </authorList>
    </citation>
    <scope>NUCLEOTIDE SEQUENCE</scope>
    <source>
        <strain evidence="3">B-399</strain>
    </source>
</reference>
<dbReference type="EMBL" id="BROH01000015">
    <property type="protein sequence ID" value="GKY89828.1"/>
    <property type="molecule type" value="Genomic_DNA"/>
</dbReference>
<dbReference type="Gene3D" id="1.10.101.10">
    <property type="entry name" value="PGBD-like superfamily/PGBD"/>
    <property type="match status" value="1"/>
</dbReference>
<feature type="chain" id="PRO_5046814987" description="Peptidoglycan binding-like domain-containing protein" evidence="1">
    <location>
        <begin position="21"/>
        <end position="195"/>
    </location>
</feature>
<evidence type="ECO:0000259" key="2">
    <source>
        <dbReference type="Pfam" id="PF01471"/>
    </source>
</evidence>
<name>A0ABQ5LXX1_9RHOB</name>
<dbReference type="RefSeq" id="WP_281843756.1">
    <property type="nucleotide sequence ID" value="NZ_BROH01000015.1"/>
</dbReference>
<gene>
    <name evidence="3" type="ORF">STA1M1_36970</name>
</gene>
<evidence type="ECO:0000313" key="4">
    <source>
        <dbReference type="Proteomes" id="UP001144205"/>
    </source>
</evidence>
<protein>
    <recommendedName>
        <fullName evidence="2">Peptidoglycan binding-like domain-containing protein</fullName>
    </recommendedName>
</protein>
<accession>A0ABQ5LXX1</accession>
<keyword evidence="1" id="KW-0732">Signal</keyword>
<feature type="domain" description="Peptidoglycan binding-like" evidence="2">
    <location>
        <begin position="135"/>
        <end position="169"/>
    </location>
</feature>